<accession>A0A7D7N6M2</accession>
<sequence length="130" mass="14843">MNAFKGASTPIEPPNTLTDDEMRYWRDIIATRNYADWTRADLVHACNLAKVFWLIERTFKEIESDPDPKLFDRLEKFTRLSIAMSSKLQIHALATVGRAEDAVARNKAQRNAAHKLEGLSGFIKRPEALQ</sequence>
<organism evidence="1 2">
    <name type="scientific">Neisseria shayeganii</name>
    <dbReference type="NCBI Taxonomy" id="607712"/>
    <lineage>
        <taxon>Bacteria</taxon>
        <taxon>Pseudomonadati</taxon>
        <taxon>Pseudomonadota</taxon>
        <taxon>Betaproteobacteria</taxon>
        <taxon>Neisseriales</taxon>
        <taxon>Neisseriaceae</taxon>
        <taxon>Neisseria</taxon>
    </lineage>
</organism>
<evidence type="ECO:0008006" key="3">
    <source>
        <dbReference type="Google" id="ProtNLM"/>
    </source>
</evidence>
<evidence type="ECO:0000313" key="2">
    <source>
        <dbReference type="Proteomes" id="UP000514752"/>
    </source>
</evidence>
<gene>
    <name evidence="1" type="ORF">H3L94_04975</name>
</gene>
<name>A0A7D7N6M2_9NEIS</name>
<proteinExistence type="predicted"/>
<dbReference type="RefSeq" id="WP_182122915.1">
    <property type="nucleotide sequence ID" value="NZ_CP059567.1"/>
</dbReference>
<dbReference type="AlphaFoldDB" id="A0A7D7N6M2"/>
<protein>
    <recommendedName>
        <fullName evidence="3">TerS protein</fullName>
    </recommendedName>
</protein>
<evidence type="ECO:0000313" key="1">
    <source>
        <dbReference type="EMBL" id="QMT41380.1"/>
    </source>
</evidence>
<reference evidence="1 2" key="1">
    <citation type="submission" date="2020-07" db="EMBL/GenBank/DDBJ databases">
        <title>Genomic diversity of species in the Neisseriaceae family.</title>
        <authorList>
            <person name="Vincent A.T."/>
            <person name="Bernet E."/>
            <person name="Veyrier F.J."/>
        </authorList>
    </citation>
    <scope>NUCLEOTIDE SEQUENCE [LARGE SCALE GENOMIC DNA]</scope>
    <source>
        <strain evidence="1 2">DSM 22244</strain>
    </source>
</reference>
<dbReference type="Proteomes" id="UP000514752">
    <property type="component" value="Chromosome"/>
</dbReference>
<dbReference type="KEGG" id="nsg:H3L94_04975"/>
<dbReference type="EMBL" id="CP059567">
    <property type="protein sequence ID" value="QMT41380.1"/>
    <property type="molecule type" value="Genomic_DNA"/>
</dbReference>